<dbReference type="RefSeq" id="WP_115361204.1">
    <property type="nucleotide sequence ID" value="NZ_QDKL01000002.1"/>
</dbReference>
<keyword evidence="1" id="KW-0812">Transmembrane</keyword>
<gene>
    <name evidence="2" type="ORF">DAY19_08045</name>
</gene>
<dbReference type="Proteomes" id="UP000443582">
    <property type="component" value="Unassembled WGS sequence"/>
</dbReference>
<keyword evidence="1" id="KW-0472">Membrane</keyword>
<accession>A0ABY0IGC0</accession>
<evidence type="ECO:0000256" key="1">
    <source>
        <dbReference type="SAM" id="Phobius"/>
    </source>
</evidence>
<protein>
    <submittedName>
        <fullName evidence="2">Monovalent cation/H(+) antiporter subunit G</fullName>
    </submittedName>
</protein>
<dbReference type="InterPro" id="IPR005133">
    <property type="entry name" value="PhaG_MnhG_YufB"/>
</dbReference>
<evidence type="ECO:0000313" key="2">
    <source>
        <dbReference type="EMBL" id="RZF21630.1"/>
    </source>
</evidence>
<dbReference type="NCBIfam" id="TIGR01300">
    <property type="entry name" value="CPA3_mnhG_phaG"/>
    <property type="match status" value="1"/>
</dbReference>
<reference evidence="3" key="1">
    <citation type="journal article" date="2019" name="Int. J. Syst. Evol. Microbiol.">
        <title>Halobacteriovorax valvorus sp. nov., a novel prokaryotic predator isolated from coastal seawater of China.</title>
        <authorList>
            <person name="Chen M.-X."/>
        </authorList>
    </citation>
    <scope>NUCLEOTIDE SEQUENCE [LARGE SCALE GENOMIC DNA]</scope>
    <source>
        <strain evidence="3">BL9</strain>
    </source>
</reference>
<comment type="caution">
    <text evidence="2">The sequence shown here is derived from an EMBL/GenBank/DDBJ whole genome shotgun (WGS) entry which is preliminary data.</text>
</comment>
<feature type="transmembrane region" description="Helical" evidence="1">
    <location>
        <begin position="37"/>
        <end position="56"/>
    </location>
</feature>
<keyword evidence="1" id="KW-1133">Transmembrane helix</keyword>
<proteinExistence type="predicted"/>
<name>A0ABY0IGC0_9BACT</name>
<dbReference type="PANTHER" id="PTHR34703">
    <property type="entry name" value="ANTIPORTER SUBUNIT MNHG2-RELATED"/>
    <property type="match status" value="1"/>
</dbReference>
<keyword evidence="3" id="KW-1185">Reference proteome</keyword>
<dbReference type="EMBL" id="QDKL01000002">
    <property type="protein sequence ID" value="RZF21630.1"/>
    <property type="molecule type" value="Genomic_DNA"/>
</dbReference>
<dbReference type="PANTHER" id="PTHR34703:SF1">
    <property type="entry name" value="ANTIPORTER SUBUNIT MNHG2-RELATED"/>
    <property type="match status" value="1"/>
</dbReference>
<sequence>MIQLIGEILIFLGSIFVFLAVVGFIKMPDFYMKLQAASKASAFGAALVLIGSSLIIPDLNFVITNFTLFIFLLITTPIATHALAYAKKKRMSNGESEA</sequence>
<organism evidence="2 3">
    <name type="scientific">Halobacteriovorax vibrionivorans</name>
    <dbReference type="NCBI Taxonomy" id="2152716"/>
    <lineage>
        <taxon>Bacteria</taxon>
        <taxon>Pseudomonadati</taxon>
        <taxon>Bdellovibrionota</taxon>
        <taxon>Bacteriovoracia</taxon>
        <taxon>Bacteriovoracales</taxon>
        <taxon>Halobacteriovoraceae</taxon>
        <taxon>Halobacteriovorax</taxon>
    </lineage>
</organism>
<dbReference type="Pfam" id="PF03334">
    <property type="entry name" value="PhaG_MnhG_YufB"/>
    <property type="match status" value="1"/>
</dbReference>
<feature type="transmembrane region" description="Helical" evidence="1">
    <location>
        <begin position="62"/>
        <end position="86"/>
    </location>
</feature>
<feature type="transmembrane region" description="Helical" evidence="1">
    <location>
        <begin position="6"/>
        <end position="25"/>
    </location>
</feature>
<evidence type="ECO:0000313" key="3">
    <source>
        <dbReference type="Proteomes" id="UP000443582"/>
    </source>
</evidence>